<dbReference type="Pfam" id="PF13304">
    <property type="entry name" value="AAA_21"/>
    <property type="match status" value="1"/>
</dbReference>
<evidence type="ECO:0000313" key="3">
    <source>
        <dbReference type="Proteomes" id="UP000254925"/>
    </source>
</evidence>
<comment type="caution">
    <text evidence="2">The sequence shown here is derived from an EMBL/GenBank/DDBJ whole genome shotgun (WGS) entry which is preliminary data.</text>
</comment>
<reference evidence="2 3" key="1">
    <citation type="submission" date="2018-07" db="EMBL/GenBank/DDBJ databases">
        <title>Genomic Encyclopedia of Type Strains, Phase IV (KMG-IV): sequencing the most valuable type-strain genomes for metagenomic binning, comparative biology and taxonomic classification.</title>
        <authorList>
            <person name="Goeker M."/>
        </authorList>
    </citation>
    <scope>NUCLEOTIDE SEQUENCE [LARGE SCALE GENOMIC DNA]</scope>
    <source>
        <strain evidence="2 3">DSM 14364</strain>
    </source>
</reference>
<dbReference type="PANTHER" id="PTHR43581">
    <property type="entry name" value="ATP/GTP PHOSPHATASE"/>
    <property type="match status" value="1"/>
</dbReference>
<dbReference type="OrthoDB" id="9789856at2"/>
<accession>A0A370HF26</accession>
<protein>
    <submittedName>
        <fullName evidence="2">Putative AbiEii toxin of type IV toxin-antitoxin system</fullName>
    </submittedName>
</protein>
<name>A0A370HF26_9HYPH</name>
<dbReference type="RefSeq" id="WP_114772668.1">
    <property type="nucleotide sequence ID" value="NZ_QQBB01000013.1"/>
</dbReference>
<dbReference type="EMBL" id="QQBB01000013">
    <property type="protein sequence ID" value="RDI53632.1"/>
    <property type="molecule type" value="Genomic_DNA"/>
</dbReference>
<dbReference type="GO" id="GO:0016887">
    <property type="term" value="F:ATP hydrolysis activity"/>
    <property type="evidence" value="ECO:0007669"/>
    <property type="project" value="InterPro"/>
</dbReference>
<evidence type="ECO:0000259" key="1">
    <source>
        <dbReference type="SMART" id="SM00382"/>
    </source>
</evidence>
<dbReference type="AlphaFoldDB" id="A0A370HF26"/>
<dbReference type="Proteomes" id="UP000254925">
    <property type="component" value="Unassembled WGS sequence"/>
</dbReference>
<dbReference type="PANTHER" id="PTHR43581:SF2">
    <property type="entry name" value="EXCINUCLEASE ATPASE SUBUNIT"/>
    <property type="match status" value="1"/>
</dbReference>
<dbReference type="Gene3D" id="3.40.50.300">
    <property type="entry name" value="P-loop containing nucleotide triphosphate hydrolases"/>
    <property type="match status" value="1"/>
</dbReference>
<dbReference type="InterPro" id="IPR003959">
    <property type="entry name" value="ATPase_AAA_core"/>
</dbReference>
<evidence type="ECO:0000313" key="2">
    <source>
        <dbReference type="EMBL" id="RDI53632.1"/>
    </source>
</evidence>
<dbReference type="SUPFAM" id="SSF52540">
    <property type="entry name" value="P-loop containing nucleoside triphosphate hydrolases"/>
    <property type="match status" value="1"/>
</dbReference>
<keyword evidence="3" id="KW-1185">Reference proteome</keyword>
<dbReference type="InterPro" id="IPR003593">
    <property type="entry name" value="AAA+_ATPase"/>
</dbReference>
<gene>
    <name evidence="2" type="ORF">DES45_11353</name>
</gene>
<dbReference type="GO" id="GO:0005524">
    <property type="term" value="F:ATP binding"/>
    <property type="evidence" value="ECO:0007669"/>
    <property type="project" value="InterPro"/>
</dbReference>
<dbReference type="SMART" id="SM00382">
    <property type="entry name" value="AAA"/>
    <property type="match status" value="1"/>
</dbReference>
<feature type="domain" description="AAA+ ATPase" evidence="1">
    <location>
        <begin position="224"/>
        <end position="477"/>
    </location>
</feature>
<proteinExistence type="predicted"/>
<organism evidence="2 3">
    <name type="scientific">Microvirga subterranea</name>
    <dbReference type="NCBI Taxonomy" id="186651"/>
    <lineage>
        <taxon>Bacteria</taxon>
        <taxon>Pseudomonadati</taxon>
        <taxon>Pseudomonadota</taxon>
        <taxon>Alphaproteobacteria</taxon>
        <taxon>Hyphomicrobiales</taxon>
        <taxon>Methylobacteriaceae</taxon>
        <taxon>Microvirga</taxon>
    </lineage>
</organism>
<sequence length="556" mass="62179">MAVTTSEPTDLGDEQPKIIFGRREAQWEPLAEGTILIVPSDDDWNDFAYRTRVDILIRLLGETRTFRVDGFLGFLGAASNRSNGSNRLIELLDESDQLTIVATEAHKYFTMLPSMEAYRRVVQAFGVERAGKALTAMNDLVALNEFRTKSNLADAAAQTSAFSLSFVRNADTYFAYKNAGPILHGSEYEEFGKMSNSLRVEFRLEGRSSEHELHFRFDHDADLPKRIAVVIGKNGVGKSQTLGRIVRAALSGNSSLSDGETGERPLLNRILAFAPTNETDTVFPSHRRKRSSIWYRQFSLNRSRRSSKNNGAADLVIQVARSNESIGESSRWAIFLSALRAIDSWEQICLPVRRPKKDYIPIILLNRGNEMSVLEMYAAVDTRSEPVRVINGIGYPLSSGEISFLKFAAQASLHIENGSLLLLDEPETHLHPNFISQFVSLLDNLLAQTGSAAIIATHSVYFVREVFREQVTVLRADSEGYVHASHPTLRTFGADVGAISYFVFGEDEPSRLAAEVERRLIQRESGWKSIYEKYKDELSLEVLNSLRDAVDAGTRQ</sequence>
<dbReference type="InterPro" id="IPR051396">
    <property type="entry name" value="Bact_Antivir_Def_Nuclease"/>
</dbReference>
<dbReference type="InterPro" id="IPR027417">
    <property type="entry name" value="P-loop_NTPase"/>
</dbReference>